<reference evidence="1 2" key="1">
    <citation type="submission" date="2022-02" db="EMBL/GenBank/DDBJ databases">
        <title>Draft genome sequence of Mezorhizobium retamae strain IRAMC:0171 isolated from Retama raetam nodules.</title>
        <authorList>
            <person name="Bengaied R."/>
            <person name="Sbissi I."/>
            <person name="Huber K."/>
            <person name="Ghodbane F."/>
            <person name="Nouioui I."/>
            <person name="Tarhouni M."/>
            <person name="Gtari M."/>
        </authorList>
    </citation>
    <scope>NUCLEOTIDE SEQUENCE [LARGE SCALE GENOMIC DNA]</scope>
    <source>
        <strain evidence="1 2">IRAMC:0171</strain>
    </source>
</reference>
<dbReference type="Gene3D" id="6.10.250.730">
    <property type="match status" value="1"/>
</dbReference>
<proteinExistence type="predicted"/>
<organism evidence="1 2">
    <name type="scientific">Mesorhizobium retamae</name>
    <dbReference type="NCBI Taxonomy" id="2912854"/>
    <lineage>
        <taxon>Bacteria</taxon>
        <taxon>Pseudomonadati</taxon>
        <taxon>Pseudomonadota</taxon>
        <taxon>Alphaproteobacteria</taxon>
        <taxon>Hyphomicrobiales</taxon>
        <taxon>Phyllobacteriaceae</taxon>
        <taxon>Mesorhizobium</taxon>
    </lineage>
</organism>
<comment type="caution">
    <text evidence="1">The sequence shown here is derived from an EMBL/GenBank/DDBJ whole genome shotgun (WGS) entry which is preliminary data.</text>
</comment>
<dbReference type="Pfam" id="PF06169">
    <property type="entry name" value="DUF982"/>
    <property type="match status" value="1"/>
</dbReference>
<protein>
    <submittedName>
        <fullName evidence="1">DUF982 domain-containing protein</fullName>
    </submittedName>
</protein>
<sequence>MTLFARPVPIFVGLGFPMDVESVEAAFEVLNEWSGSRGFAHAAALAAVRAALLGGSVSAAHSAFEAFASKVGILAPEALEIAAMRAAEEWLSA</sequence>
<name>A0ABS9QKM9_9HYPH</name>
<keyword evidence="2" id="KW-1185">Reference proteome</keyword>
<dbReference type="RefSeq" id="WP_239369508.1">
    <property type="nucleotide sequence ID" value="NZ_JAKREW010000032.1"/>
</dbReference>
<dbReference type="Proteomes" id="UP001201701">
    <property type="component" value="Unassembled WGS sequence"/>
</dbReference>
<gene>
    <name evidence="1" type="ORF">L4923_23400</name>
</gene>
<accession>A0ABS9QKM9</accession>
<dbReference type="InterPro" id="IPR010385">
    <property type="entry name" value="DUF982"/>
</dbReference>
<evidence type="ECO:0000313" key="1">
    <source>
        <dbReference type="EMBL" id="MCG7507991.1"/>
    </source>
</evidence>
<evidence type="ECO:0000313" key="2">
    <source>
        <dbReference type="Proteomes" id="UP001201701"/>
    </source>
</evidence>
<dbReference type="EMBL" id="JAKREW010000032">
    <property type="protein sequence ID" value="MCG7507991.1"/>
    <property type="molecule type" value="Genomic_DNA"/>
</dbReference>